<sequence>MANLPTRRGFLAAAGTGTAASLAGCSQLESITQSDSGSADGPLTVTVMPDQEQLTSYEQDLRQSIENGSITQQQAGQRFQDKQRELTKEAGTAVQDLASANDDVTIEKSSPSYGFFLIDAPPATIIGALQSGDINAIYSSDRYEQFAQRRDLLEQQQAAAGSQQGATNETNESNGSTSDTNESTTDTES</sequence>
<feature type="compositionally biased region" description="Low complexity" evidence="1">
    <location>
        <begin position="155"/>
        <end position="189"/>
    </location>
</feature>
<evidence type="ECO:0000313" key="3">
    <source>
        <dbReference type="EMBL" id="SET19369.1"/>
    </source>
</evidence>
<dbReference type="RefSeq" id="WP_092931082.1">
    <property type="nucleotide sequence ID" value="NZ_FMZP01000004.1"/>
</dbReference>
<dbReference type="AlphaFoldDB" id="A0A1I0CJL7"/>
<gene>
    <name evidence="3" type="ORF">SAMN04488694_104190</name>
    <name evidence="2" type="ORF">SAMN05192552_1004112</name>
</gene>
<evidence type="ECO:0000313" key="4">
    <source>
        <dbReference type="Proteomes" id="UP000199320"/>
    </source>
</evidence>
<accession>A0A1I0CJL7</accession>
<dbReference type="Proteomes" id="UP000199320">
    <property type="component" value="Unassembled WGS sequence"/>
</dbReference>
<proteinExistence type="predicted"/>
<dbReference type="PROSITE" id="PS51318">
    <property type="entry name" value="TAT"/>
    <property type="match status" value="1"/>
</dbReference>
<reference evidence="4 5" key="1">
    <citation type="submission" date="2016-10" db="EMBL/GenBank/DDBJ databases">
        <authorList>
            <person name="Varghese N."/>
            <person name="Submissions S."/>
        </authorList>
    </citation>
    <scope>NUCLEOTIDE SEQUENCE [LARGE SCALE GENOMIC DNA]</scope>
    <source>
        <strain evidence="2 5">CDM_1</strain>
        <strain evidence="4">CDM_6</strain>
    </source>
</reference>
<protein>
    <submittedName>
        <fullName evidence="3">Uncharacterized protein</fullName>
    </submittedName>
</protein>
<dbReference type="EMBL" id="FMZP01000004">
    <property type="protein sequence ID" value="SDC47354.1"/>
    <property type="molecule type" value="Genomic_DNA"/>
</dbReference>
<dbReference type="PROSITE" id="PS51257">
    <property type="entry name" value="PROKAR_LIPOPROTEIN"/>
    <property type="match status" value="1"/>
</dbReference>
<reference evidence="3" key="2">
    <citation type="submission" date="2016-10" db="EMBL/GenBank/DDBJ databases">
        <authorList>
            <person name="de Groot N.N."/>
        </authorList>
    </citation>
    <scope>NUCLEOTIDE SEQUENCE [LARGE SCALE GENOMIC DNA]</scope>
    <source>
        <strain evidence="3">CDM_6</strain>
    </source>
</reference>
<evidence type="ECO:0000256" key="1">
    <source>
        <dbReference type="SAM" id="MobiDB-lite"/>
    </source>
</evidence>
<dbReference type="Proteomes" id="UP000324021">
    <property type="component" value="Unassembled WGS sequence"/>
</dbReference>
<organism evidence="3 4">
    <name type="scientific">Natrinema hispanicum</name>
    <dbReference type="NCBI Taxonomy" id="392421"/>
    <lineage>
        <taxon>Archaea</taxon>
        <taxon>Methanobacteriati</taxon>
        <taxon>Methanobacteriota</taxon>
        <taxon>Stenosarchaea group</taxon>
        <taxon>Halobacteria</taxon>
        <taxon>Halobacteriales</taxon>
        <taxon>Natrialbaceae</taxon>
        <taxon>Natrinema</taxon>
    </lineage>
</organism>
<feature type="region of interest" description="Disordered" evidence="1">
    <location>
        <begin position="150"/>
        <end position="189"/>
    </location>
</feature>
<dbReference type="EMBL" id="FOIC01000004">
    <property type="protein sequence ID" value="SET19369.1"/>
    <property type="molecule type" value="Genomic_DNA"/>
</dbReference>
<dbReference type="OrthoDB" id="187751at2157"/>
<evidence type="ECO:0000313" key="5">
    <source>
        <dbReference type="Proteomes" id="UP000324021"/>
    </source>
</evidence>
<dbReference type="InterPro" id="IPR006311">
    <property type="entry name" value="TAT_signal"/>
</dbReference>
<keyword evidence="4" id="KW-1185">Reference proteome</keyword>
<evidence type="ECO:0000313" key="2">
    <source>
        <dbReference type="EMBL" id="SDC47354.1"/>
    </source>
</evidence>
<name>A0A1I0CJL7_9EURY</name>